<evidence type="ECO:0000256" key="10">
    <source>
        <dbReference type="ARBA" id="ARBA00023136"/>
    </source>
</evidence>
<keyword evidence="13" id="KW-1185">Reference proteome</keyword>
<evidence type="ECO:0000256" key="6">
    <source>
        <dbReference type="ARBA" id="ARBA00022692"/>
    </source>
</evidence>
<dbReference type="CDD" id="cd12833">
    <property type="entry name" value="ZntB-like_1"/>
    <property type="match status" value="1"/>
</dbReference>
<proteinExistence type="inferred from homology"/>
<evidence type="ECO:0000256" key="8">
    <source>
        <dbReference type="ARBA" id="ARBA00022989"/>
    </source>
</evidence>
<comment type="similarity">
    <text evidence="2">Belongs to the CorA metal ion transporter (MIT) (TC 1.A.35) family.</text>
</comment>
<organism evidence="12 13">
    <name type="scientific">Congregibacter brevis</name>
    <dbReference type="NCBI Taxonomy" id="3081201"/>
    <lineage>
        <taxon>Bacteria</taxon>
        <taxon>Pseudomonadati</taxon>
        <taxon>Pseudomonadota</taxon>
        <taxon>Gammaproteobacteria</taxon>
        <taxon>Cellvibrionales</taxon>
        <taxon>Halieaceae</taxon>
        <taxon>Congregibacter</taxon>
    </lineage>
</organism>
<keyword evidence="10 11" id="KW-0472">Membrane</keyword>
<evidence type="ECO:0000256" key="3">
    <source>
        <dbReference type="ARBA" id="ARBA00022448"/>
    </source>
</evidence>
<comment type="subcellular location">
    <subcellularLocation>
        <location evidence="1">Cell membrane</location>
        <topology evidence="1">Multi-pass membrane protein</topology>
    </subcellularLocation>
</comment>
<accession>A0ABZ0I9R4</accession>
<evidence type="ECO:0000256" key="9">
    <source>
        <dbReference type="ARBA" id="ARBA00023065"/>
    </source>
</evidence>
<dbReference type="Gene3D" id="1.20.58.340">
    <property type="entry name" value="Magnesium transport protein CorA, transmembrane region"/>
    <property type="match status" value="2"/>
</dbReference>
<dbReference type="RefSeq" id="WP_407326592.1">
    <property type="nucleotide sequence ID" value="NZ_CP136865.1"/>
</dbReference>
<evidence type="ECO:0000313" key="12">
    <source>
        <dbReference type="EMBL" id="WOJ95900.1"/>
    </source>
</evidence>
<dbReference type="PANTHER" id="PTHR46494:SF3">
    <property type="entry name" value="ZINC TRANSPORT PROTEIN ZNTB"/>
    <property type="match status" value="1"/>
</dbReference>
<dbReference type="SUPFAM" id="SSF144083">
    <property type="entry name" value="Magnesium transport protein CorA, transmembrane region"/>
    <property type="match status" value="1"/>
</dbReference>
<evidence type="ECO:0000256" key="11">
    <source>
        <dbReference type="SAM" id="Phobius"/>
    </source>
</evidence>
<sequence>MSDVRPAQDHPSDSTPPEGLVHALLLDGTGACSPYDWSMVGDWTPDEGSLWLHFDFEDESAQNWLRNESGLNDIAFSSLTNAETRPRALNRGDNLLLTLRGINMNPGQEPDDMVSLRIWTNGTKLISTRRRNLISTDDVLDELDAGNGPRNTVELLVVWTERITGRMTDTIEGFEDNVLVIEERLLSGETTGIRTELAALRKQIISVRRYLSPQREAMNRLVAENLSWLDDLNRLRLREINDRLIRHIEDMDEVRDRAVLAQEELASRIAEQMNARSYLFTVAAVIFLPLGFLTGLMGINVGGMPGIDNDNAFWIVVLLSALVGIGLTLIFKMRRWL</sequence>
<name>A0ABZ0I9R4_9GAMM</name>
<protein>
    <submittedName>
        <fullName evidence="12">Zinc transporter ZntB</fullName>
    </submittedName>
</protein>
<evidence type="ECO:0000256" key="5">
    <source>
        <dbReference type="ARBA" id="ARBA00022519"/>
    </source>
</evidence>
<evidence type="ECO:0000256" key="2">
    <source>
        <dbReference type="ARBA" id="ARBA00009765"/>
    </source>
</evidence>
<keyword evidence="6 11" id="KW-0812">Transmembrane</keyword>
<keyword evidence="4" id="KW-1003">Cell membrane</keyword>
<reference evidence="12 13" key="1">
    <citation type="submission" date="2023-10" db="EMBL/GenBank/DDBJ databases">
        <title>Two novel species belonging to the OM43/NOR5 clade.</title>
        <authorList>
            <person name="Park M."/>
        </authorList>
    </citation>
    <scope>NUCLEOTIDE SEQUENCE [LARGE SCALE GENOMIC DNA]</scope>
    <source>
        <strain evidence="12 13">IMCC45268</strain>
    </source>
</reference>
<dbReference type="Gene3D" id="3.30.460.20">
    <property type="entry name" value="CorA soluble domain-like"/>
    <property type="match status" value="1"/>
</dbReference>
<dbReference type="InterPro" id="IPR045863">
    <property type="entry name" value="CorA_TM1_TM2"/>
</dbReference>
<keyword evidence="8 11" id="KW-1133">Transmembrane helix</keyword>
<dbReference type="InterPro" id="IPR002523">
    <property type="entry name" value="MgTranspt_CorA/ZnTranspt_ZntB"/>
</dbReference>
<dbReference type="SUPFAM" id="SSF143865">
    <property type="entry name" value="CorA soluble domain-like"/>
    <property type="match status" value="1"/>
</dbReference>
<dbReference type="EMBL" id="CP136865">
    <property type="protein sequence ID" value="WOJ95900.1"/>
    <property type="molecule type" value="Genomic_DNA"/>
</dbReference>
<dbReference type="Proteomes" id="UP001626549">
    <property type="component" value="Chromosome"/>
</dbReference>
<dbReference type="Pfam" id="PF01544">
    <property type="entry name" value="CorA"/>
    <property type="match status" value="1"/>
</dbReference>
<feature type="transmembrane region" description="Helical" evidence="11">
    <location>
        <begin position="311"/>
        <end position="331"/>
    </location>
</feature>
<dbReference type="PANTHER" id="PTHR46494">
    <property type="entry name" value="CORA FAMILY METAL ION TRANSPORTER (EUROFUNG)"/>
    <property type="match status" value="1"/>
</dbReference>
<evidence type="ECO:0000256" key="1">
    <source>
        <dbReference type="ARBA" id="ARBA00004651"/>
    </source>
</evidence>
<gene>
    <name evidence="12" type="ORF">R0137_11670</name>
</gene>
<evidence type="ECO:0000256" key="7">
    <source>
        <dbReference type="ARBA" id="ARBA00022833"/>
    </source>
</evidence>
<evidence type="ECO:0000256" key="4">
    <source>
        <dbReference type="ARBA" id="ARBA00022475"/>
    </source>
</evidence>
<keyword evidence="5" id="KW-0997">Cell inner membrane</keyword>
<keyword evidence="3" id="KW-0813">Transport</keyword>
<keyword evidence="9" id="KW-0406">Ion transport</keyword>
<feature type="transmembrane region" description="Helical" evidence="11">
    <location>
        <begin position="278"/>
        <end position="299"/>
    </location>
</feature>
<evidence type="ECO:0000313" key="13">
    <source>
        <dbReference type="Proteomes" id="UP001626549"/>
    </source>
</evidence>
<keyword evidence="7" id="KW-0862">Zinc</keyword>
<dbReference type="InterPro" id="IPR045861">
    <property type="entry name" value="CorA_cytoplasmic_dom"/>
</dbReference>